<gene>
    <name evidence="2" type="ORF">VRU49_10980</name>
</gene>
<protein>
    <submittedName>
        <fullName evidence="2">DUF4199 domain-containing protein</fullName>
    </submittedName>
</protein>
<feature type="transmembrane region" description="Helical" evidence="1">
    <location>
        <begin position="40"/>
        <end position="62"/>
    </location>
</feature>
<reference evidence="2 3" key="1">
    <citation type="submission" date="2024-01" db="EMBL/GenBank/DDBJ databases">
        <title>Pedobacter sp. nov., isolated from oil-contaminated soil.</title>
        <authorList>
            <person name="Le N.T.T."/>
        </authorList>
    </citation>
    <scope>NUCLEOTIDE SEQUENCE [LARGE SCALE GENOMIC DNA]</scope>
    <source>
        <strain evidence="2 3">VNH31</strain>
    </source>
</reference>
<keyword evidence="1" id="KW-0472">Membrane</keyword>
<feature type="transmembrane region" description="Helical" evidence="1">
    <location>
        <begin position="12"/>
        <end position="34"/>
    </location>
</feature>
<feature type="transmembrane region" description="Helical" evidence="1">
    <location>
        <begin position="83"/>
        <end position="101"/>
    </location>
</feature>
<keyword evidence="1" id="KW-1133">Transmembrane helix</keyword>
<dbReference type="EMBL" id="JAZDQU010000002">
    <property type="protein sequence ID" value="MEE1885939.1"/>
    <property type="molecule type" value="Genomic_DNA"/>
</dbReference>
<evidence type="ECO:0000313" key="3">
    <source>
        <dbReference type="Proteomes" id="UP001337681"/>
    </source>
</evidence>
<keyword evidence="3" id="KW-1185">Reference proteome</keyword>
<feature type="transmembrane region" description="Helical" evidence="1">
    <location>
        <begin position="158"/>
        <end position="179"/>
    </location>
</feature>
<dbReference type="RefSeq" id="WP_330146830.1">
    <property type="nucleotide sequence ID" value="NZ_JAZDQU010000002.1"/>
</dbReference>
<dbReference type="Pfam" id="PF13858">
    <property type="entry name" value="DUF4199"/>
    <property type="match status" value="1"/>
</dbReference>
<sequence length="190" mass="21240">METVKTNANNEALKNGLGLGLCMLFLTILSTYIIVGTDSLLTLTLAPIIISIIIPIVISIFFTKDLRKKVGGYWTFKEAVSKIFIMFLISFAISTAGNVVYSKYISPGLQERLQDNIEGLTSTMMLDQGMESDVVDTQIQKMRDDFDKRNNGTFMQQAQGYLIAIIFVFIISLIFAGIFKKNPPLFVNED</sequence>
<proteinExistence type="predicted"/>
<name>A0ABU7H3P0_9SPHI</name>
<dbReference type="Proteomes" id="UP001337681">
    <property type="component" value="Unassembled WGS sequence"/>
</dbReference>
<accession>A0ABU7H3P0</accession>
<evidence type="ECO:0000313" key="2">
    <source>
        <dbReference type="EMBL" id="MEE1885939.1"/>
    </source>
</evidence>
<evidence type="ECO:0000256" key="1">
    <source>
        <dbReference type="SAM" id="Phobius"/>
    </source>
</evidence>
<organism evidence="2 3">
    <name type="scientific">Pedobacter flavus</name>
    <dbReference type="NCBI Taxonomy" id="3113906"/>
    <lineage>
        <taxon>Bacteria</taxon>
        <taxon>Pseudomonadati</taxon>
        <taxon>Bacteroidota</taxon>
        <taxon>Sphingobacteriia</taxon>
        <taxon>Sphingobacteriales</taxon>
        <taxon>Sphingobacteriaceae</taxon>
        <taxon>Pedobacter</taxon>
    </lineage>
</organism>
<keyword evidence="1" id="KW-0812">Transmembrane</keyword>
<dbReference type="InterPro" id="IPR025250">
    <property type="entry name" value="DUF4199"/>
</dbReference>
<comment type="caution">
    <text evidence="2">The sequence shown here is derived from an EMBL/GenBank/DDBJ whole genome shotgun (WGS) entry which is preliminary data.</text>
</comment>